<proteinExistence type="predicted"/>
<keyword evidence="3" id="KW-1185">Reference proteome</keyword>
<accession>A0A9X2VUE3</accession>
<organism evidence="2 3">
    <name type="scientific">Umezawaea endophytica</name>
    <dbReference type="NCBI Taxonomy" id="1654476"/>
    <lineage>
        <taxon>Bacteria</taxon>
        <taxon>Bacillati</taxon>
        <taxon>Actinomycetota</taxon>
        <taxon>Actinomycetes</taxon>
        <taxon>Pseudonocardiales</taxon>
        <taxon>Pseudonocardiaceae</taxon>
        <taxon>Umezawaea</taxon>
    </lineage>
</organism>
<dbReference type="EMBL" id="JANYMP010000028">
    <property type="protein sequence ID" value="MCS7483070.1"/>
    <property type="molecule type" value="Genomic_DNA"/>
</dbReference>
<dbReference type="Pfam" id="PF12770">
    <property type="entry name" value="CHAT"/>
    <property type="match status" value="1"/>
</dbReference>
<protein>
    <submittedName>
        <fullName evidence="2">CHAT domain-containing protein</fullName>
    </submittedName>
</protein>
<evidence type="ECO:0000313" key="2">
    <source>
        <dbReference type="EMBL" id="MCS7483070.1"/>
    </source>
</evidence>
<sequence length="222" mass="22640">MEADRPAAVAHAAGALEALLPPTGDGPITITGSPPGLPWAALPSYRGRAISLDGAVPPNPRPPRGGAWIAGPALVHATREVAALHRLHGGVIRTGRSATVDGALRAMDGTDVVHVAAHGRSRGLFSALQLADGELHEHDLGRLRRPPRIVVLSACDSGLAAAFLRHGAEAVIACALAVPDDRTPALMATVHAGLRTGLDAAGALARAQVAHDDRAFTCFGSG</sequence>
<gene>
    <name evidence="2" type="ORF">NZH93_40000</name>
</gene>
<name>A0A9X2VUE3_9PSEU</name>
<dbReference type="Proteomes" id="UP001141259">
    <property type="component" value="Unassembled WGS sequence"/>
</dbReference>
<reference evidence="2" key="1">
    <citation type="submission" date="2022-08" db="EMBL/GenBank/DDBJ databases">
        <authorList>
            <person name="Tistechok S."/>
            <person name="Samborskyy M."/>
            <person name="Roman I."/>
        </authorList>
    </citation>
    <scope>NUCLEOTIDE SEQUENCE</scope>
    <source>
        <strain evidence="2">DSM 103496</strain>
    </source>
</reference>
<feature type="domain" description="CHAT" evidence="1">
    <location>
        <begin position="73"/>
        <end position="210"/>
    </location>
</feature>
<evidence type="ECO:0000313" key="3">
    <source>
        <dbReference type="Proteomes" id="UP001141259"/>
    </source>
</evidence>
<comment type="caution">
    <text evidence="2">The sequence shown here is derived from an EMBL/GenBank/DDBJ whole genome shotgun (WGS) entry which is preliminary data.</text>
</comment>
<dbReference type="AlphaFoldDB" id="A0A9X2VUE3"/>
<dbReference type="InterPro" id="IPR024983">
    <property type="entry name" value="CHAT_dom"/>
</dbReference>
<evidence type="ECO:0000259" key="1">
    <source>
        <dbReference type="Pfam" id="PF12770"/>
    </source>
</evidence>